<keyword evidence="2" id="KW-1185">Reference proteome</keyword>
<feature type="non-terminal residue" evidence="1">
    <location>
        <position position="123"/>
    </location>
</feature>
<dbReference type="HOGENOM" id="CLU_2016528_0_0_1"/>
<dbReference type="RefSeq" id="XP_003032037.1">
    <property type="nucleotide sequence ID" value="XM_003031991.1"/>
</dbReference>
<dbReference type="InParanoid" id="D8Q3Y0"/>
<name>D8Q3Y0_SCHCM</name>
<reference evidence="1 2" key="1">
    <citation type="journal article" date="2010" name="Nat. Biotechnol.">
        <title>Genome sequence of the model mushroom Schizophyllum commune.</title>
        <authorList>
            <person name="Ohm R.A."/>
            <person name="de Jong J.F."/>
            <person name="Lugones L.G."/>
            <person name="Aerts A."/>
            <person name="Kothe E."/>
            <person name="Stajich J.E."/>
            <person name="de Vries R.P."/>
            <person name="Record E."/>
            <person name="Levasseur A."/>
            <person name="Baker S.E."/>
            <person name="Bartholomew K.A."/>
            <person name="Coutinho P.M."/>
            <person name="Erdmann S."/>
            <person name="Fowler T.J."/>
            <person name="Gathman A.C."/>
            <person name="Lombard V."/>
            <person name="Henrissat B."/>
            <person name="Knabe N."/>
            <person name="Kuees U."/>
            <person name="Lilly W.W."/>
            <person name="Lindquist E."/>
            <person name="Lucas S."/>
            <person name="Magnuson J.K."/>
            <person name="Piumi F."/>
            <person name="Raudaskoski M."/>
            <person name="Salamov A."/>
            <person name="Schmutz J."/>
            <person name="Schwarze F.W.M.R."/>
            <person name="vanKuyk P.A."/>
            <person name="Horton J.S."/>
            <person name="Grigoriev I.V."/>
            <person name="Woesten H.A.B."/>
        </authorList>
    </citation>
    <scope>NUCLEOTIDE SEQUENCE [LARGE SCALE GENOMIC DNA]</scope>
    <source>
        <strain evidence="2">H4-8 / FGSC 9210</strain>
    </source>
</reference>
<dbReference type="AlphaFoldDB" id="D8Q3Y0"/>
<protein>
    <submittedName>
        <fullName evidence="1">Uncharacterized protein</fullName>
    </submittedName>
</protein>
<dbReference type="GeneID" id="9592694"/>
<sequence length="123" mass="12907">MTAPAAAPALSPASPLYTDGAALRASPPACRPPRCLARSPPFPASALHRGFPDSAPPRQSRCKPTRAAAGLCPDTLTLTAIHSASTWYPSIDIHAYKCVALRETHCSPSTATDVEHPIKQALL</sequence>
<gene>
    <name evidence="1" type="ORF">SCHCODRAFT_108703</name>
</gene>
<dbReference type="VEuPathDB" id="FungiDB:SCHCODRAFT_01189970"/>
<dbReference type="EMBL" id="GL377306">
    <property type="protein sequence ID" value="EFI97134.1"/>
    <property type="molecule type" value="Genomic_DNA"/>
</dbReference>
<evidence type="ECO:0000313" key="1">
    <source>
        <dbReference type="EMBL" id="EFI97134.1"/>
    </source>
</evidence>
<dbReference type="KEGG" id="scm:SCHCO_01189970"/>
<accession>D8Q3Y0</accession>
<dbReference type="Proteomes" id="UP000007431">
    <property type="component" value="Unassembled WGS sequence"/>
</dbReference>
<proteinExistence type="predicted"/>
<organism evidence="2">
    <name type="scientific">Schizophyllum commune (strain H4-8 / FGSC 9210)</name>
    <name type="common">Split gill fungus</name>
    <dbReference type="NCBI Taxonomy" id="578458"/>
    <lineage>
        <taxon>Eukaryota</taxon>
        <taxon>Fungi</taxon>
        <taxon>Dikarya</taxon>
        <taxon>Basidiomycota</taxon>
        <taxon>Agaricomycotina</taxon>
        <taxon>Agaricomycetes</taxon>
        <taxon>Agaricomycetidae</taxon>
        <taxon>Agaricales</taxon>
        <taxon>Schizophyllaceae</taxon>
        <taxon>Schizophyllum</taxon>
    </lineage>
</organism>
<evidence type="ECO:0000313" key="2">
    <source>
        <dbReference type="Proteomes" id="UP000007431"/>
    </source>
</evidence>